<evidence type="ECO:0000313" key="8">
    <source>
        <dbReference type="EMBL" id="WNM57505.1"/>
    </source>
</evidence>
<dbReference type="GO" id="GO:0008381">
    <property type="term" value="F:mechanosensitive monoatomic ion channel activity"/>
    <property type="evidence" value="ECO:0007669"/>
    <property type="project" value="UniProtKB-ARBA"/>
</dbReference>
<dbReference type="Pfam" id="PF00924">
    <property type="entry name" value="MS_channel_2nd"/>
    <property type="match status" value="1"/>
</dbReference>
<evidence type="ECO:0000256" key="6">
    <source>
        <dbReference type="SAM" id="Phobius"/>
    </source>
</evidence>
<dbReference type="Proteomes" id="UP001302719">
    <property type="component" value="Chromosome"/>
</dbReference>
<comment type="subcellular location">
    <subcellularLocation>
        <location evidence="1">Cell membrane</location>
        <topology evidence="1">Multi-pass membrane protein</topology>
    </subcellularLocation>
</comment>
<accession>A0AA96GC98</accession>
<dbReference type="PANTHER" id="PTHR30566:SF25">
    <property type="entry name" value="INNER MEMBRANE PROTEIN"/>
    <property type="match status" value="1"/>
</dbReference>
<dbReference type="InterPro" id="IPR010920">
    <property type="entry name" value="LSM_dom_sf"/>
</dbReference>
<evidence type="ECO:0000256" key="4">
    <source>
        <dbReference type="ARBA" id="ARBA00022989"/>
    </source>
</evidence>
<feature type="transmembrane region" description="Helical" evidence="6">
    <location>
        <begin position="333"/>
        <end position="354"/>
    </location>
</feature>
<name>A0AA96GC98_9BACT</name>
<evidence type="ECO:0000256" key="5">
    <source>
        <dbReference type="ARBA" id="ARBA00023136"/>
    </source>
</evidence>
<dbReference type="InterPro" id="IPR023408">
    <property type="entry name" value="MscS_beta-dom_sf"/>
</dbReference>
<protein>
    <submittedName>
        <fullName evidence="8">Mechanosensitive ion channel family protein</fullName>
    </submittedName>
</protein>
<dbReference type="InterPro" id="IPR011066">
    <property type="entry name" value="MscS_channel_C_sf"/>
</dbReference>
<dbReference type="RefSeq" id="WP_312642054.1">
    <property type="nucleotide sequence ID" value="NZ_CP116967.1"/>
</dbReference>
<dbReference type="Gene3D" id="1.10.287.1260">
    <property type="match status" value="1"/>
</dbReference>
<dbReference type="SUPFAM" id="SSF82689">
    <property type="entry name" value="Mechanosensitive channel protein MscS (YggB), C-terminal domain"/>
    <property type="match status" value="1"/>
</dbReference>
<sequence length="554" mass="63313">MKRQVKWILWLILIIQNCAVPLSFGENDPQPFFPVEAMNAGLSKADQHIDLTTPRVALEHFLDQGRVHNFHSASHTLNLNKFSSSDQKTKGPELTEQLYFVLNQKIQINWSQIPDRPDGTLDVPLDNTSPLAGKPRRSIKIGSITFDNREVEIRLARYKAPDSPAQWQFSEETVNKIPQLYAQFGPGPLVKYFHPAIKRRVLNDDPLGQIFVLVFIGIISFAIGWSVNRMVMGFFERSTRKHLSDAARRLRTPAGIFFSLIMFDLIAFSLISLSGPLISDFGPILKTLLILSITWFIIRITEVVTDFSSHQYTHRIDTEGEQHARQMTTHISVARRVIIFITIVFAVGFILRQFQMFENLSFSLLASAGVASVILGVAAHSVLGNIMAGMQVAITQPACIGDAVRFEKEWGFIEAITYTYITIRTWDLRRVVIPLSYFIEHPFENWSMKDAHIIKPIYLYVDYRMDVSHLRQKFKEILENSPEWDRQTPPVMQVTGLTEEAMELRALCSAKDGKTAWSLQCATREQLVAFLQEFHGGRYLPKQRVLLEKDQFES</sequence>
<keyword evidence="4 6" id="KW-1133">Transmembrane helix</keyword>
<dbReference type="Gene3D" id="2.30.30.60">
    <property type="match status" value="1"/>
</dbReference>
<keyword evidence="3 6" id="KW-0812">Transmembrane</keyword>
<feature type="domain" description="Mechanosensitive ion channel MscS" evidence="7">
    <location>
        <begin position="382"/>
        <end position="447"/>
    </location>
</feature>
<dbReference type="InterPro" id="IPR006685">
    <property type="entry name" value="MscS_channel_2nd"/>
</dbReference>
<proteinExistence type="predicted"/>
<dbReference type="KEGG" id="nall:PP769_16270"/>
<feature type="transmembrane region" description="Helical" evidence="6">
    <location>
        <begin position="360"/>
        <end position="383"/>
    </location>
</feature>
<gene>
    <name evidence="8" type="ORF">PP769_16270</name>
</gene>
<dbReference type="SUPFAM" id="SSF50182">
    <property type="entry name" value="Sm-like ribonucleoproteins"/>
    <property type="match status" value="1"/>
</dbReference>
<evidence type="ECO:0000259" key="7">
    <source>
        <dbReference type="Pfam" id="PF00924"/>
    </source>
</evidence>
<dbReference type="GO" id="GO:0005886">
    <property type="term" value="C:plasma membrane"/>
    <property type="evidence" value="ECO:0007669"/>
    <property type="project" value="UniProtKB-SubCell"/>
</dbReference>
<evidence type="ECO:0000256" key="1">
    <source>
        <dbReference type="ARBA" id="ARBA00004651"/>
    </source>
</evidence>
<keyword evidence="2" id="KW-1003">Cell membrane</keyword>
<keyword evidence="5 6" id="KW-0472">Membrane</keyword>
<evidence type="ECO:0000256" key="2">
    <source>
        <dbReference type="ARBA" id="ARBA00022475"/>
    </source>
</evidence>
<dbReference type="EMBL" id="CP116967">
    <property type="protein sequence ID" value="WNM57505.1"/>
    <property type="molecule type" value="Genomic_DNA"/>
</dbReference>
<reference evidence="8 9" key="1">
    <citation type="submission" date="2023-01" db="EMBL/GenBank/DDBJ databases">
        <title>Cultivation and genomic characterization of new, ubiquitous marine nitrite-oxidizing bacteria from the Nitrospirales.</title>
        <authorList>
            <person name="Mueller A.J."/>
            <person name="Daebeler A."/>
            <person name="Herbold C.W."/>
            <person name="Kirkegaard R.H."/>
            <person name="Daims H."/>
        </authorList>
    </citation>
    <scope>NUCLEOTIDE SEQUENCE [LARGE SCALE GENOMIC DNA]</scope>
    <source>
        <strain evidence="8 9">VA</strain>
    </source>
</reference>
<keyword evidence="9" id="KW-1185">Reference proteome</keyword>
<dbReference type="AlphaFoldDB" id="A0AA96GC98"/>
<feature type="transmembrane region" description="Helical" evidence="6">
    <location>
        <begin position="210"/>
        <end position="235"/>
    </location>
</feature>
<evidence type="ECO:0000256" key="3">
    <source>
        <dbReference type="ARBA" id="ARBA00022692"/>
    </source>
</evidence>
<organism evidence="8 9">
    <name type="scientific">Candidatus Nitrospira allomarina</name>
    <dbReference type="NCBI Taxonomy" id="3020900"/>
    <lineage>
        <taxon>Bacteria</taxon>
        <taxon>Pseudomonadati</taxon>
        <taxon>Nitrospirota</taxon>
        <taxon>Nitrospiria</taxon>
        <taxon>Nitrospirales</taxon>
        <taxon>Nitrospiraceae</taxon>
        <taxon>Nitrospira</taxon>
    </lineage>
</organism>
<evidence type="ECO:0000313" key="9">
    <source>
        <dbReference type="Proteomes" id="UP001302719"/>
    </source>
</evidence>
<feature type="transmembrane region" description="Helical" evidence="6">
    <location>
        <begin position="256"/>
        <end position="278"/>
    </location>
</feature>
<dbReference type="PANTHER" id="PTHR30566">
    <property type="entry name" value="YNAI-RELATED MECHANOSENSITIVE ION CHANNEL"/>
    <property type="match status" value="1"/>
</dbReference>
<feature type="transmembrane region" description="Helical" evidence="6">
    <location>
        <begin position="284"/>
        <end position="305"/>
    </location>
</feature>